<protein>
    <submittedName>
        <fullName evidence="2">Polysaccharide pyruvyl transferase family protein</fullName>
    </submittedName>
</protein>
<feature type="domain" description="Polysaccharide pyruvyl transferase" evidence="1">
    <location>
        <begin position="50"/>
        <end position="374"/>
    </location>
</feature>
<evidence type="ECO:0000259" key="1">
    <source>
        <dbReference type="Pfam" id="PF04230"/>
    </source>
</evidence>
<accession>A0AAW4U9H1</accession>
<comment type="caution">
    <text evidence="2">The sequence shown here is derived from an EMBL/GenBank/DDBJ whole genome shotgun (WGS) entry which is preliminary data.</text>
</comment>
<dbReference type="PANTHER" id="PTHR36836:SF1">
    <property type="entry name" value="COLANIC ACID BIOSYNTHESIS PROTEIN WCAK"/>
    <property type="match status" value="1"/>
</dbReference>
<dbReference type="AlphaFoldDB" id="A0AAW4U9H1"/>
<dbReference type="InterPro" id="IPR007345">
    <property type="entry name" value="Polysacch_pyruvyl_Trfase"/>
</dbReference>
<dbReference type="GO" id="GO:0016740">
    <property type="term" value="F:transferase activity"/>
    <property type="evidence" value="ECO:0007669"/>
    <property type="project" value="UniProtKB-KW"/>
</dbReference>
<gene>
    <name evidence="2" type="ORF">LIZ56_02205</name>
</gene>
<keyword evidence="2" id="KW-0808">Transferase</keyword>
<proteinExistence type="predicted"/>
<dbReference type="SUPFAM" id="SSF53756">
    <property type="entry name" value="UDP-Glycosyltransferase/glycogen phosphorylase"/>
    <property type="match status" value="1"/>
</dbReference>
<dbReference type="RefSeq" id="WP_306780470.1">
    <property type="nucleotide sequence ID" value="NZ_JAJCJK010000002.1"/>
</dbReference>
<dbReference type="PANTHER" id="PTHR36836">
    <property type="entry name" value="COLANIC ACID BIOSYNTHESIS PROTEIN WCAK"/>
    <property type="match status" value="1"/>
</dbReference>
<dbReference type="Proteomes" id="UP001197684">
    <property type="component" value="Unassembled WGS sequence"/>
</dbReference>
<organism evidence="2 3">
    <name type="scientific">Agathobacter rectalis</name>
    <dbReference type="NCBI Taxonomy" id="39491"/>
    <lineage>
        <taxon>Bacteria</taxon>
        <taxon>Bacillati</taxon>
        <taxon>Bacillota</taxon>
        <taxon>Clostridia</taxon>
        <taxon>Lachnospirales</taxon>
        <taxon>Lachnospiraceae</taxon>
        <taxon>Agathobacter</taxon>
    </lineage>
</organism>
<evidence type="ECO:0000313" key="2">
    <source>
        <dbReference type="EMBL" id="MCB6937227.1"/>
    </source>
</evidence>
<sequence length="441" mass="50691">MRVVYVGDNRNRGNFGCRGTSTALSQLISQQNTIVGRISGKYTNWDTGEVYVVNGKNEKFYVRKSKNKYWKYEKKFLYYWHKLCDGKGKFLMGKHDFASLDFEKAIQNLINCLPANPDLKELDLRQYDFDALVVNGEGSFIFSTPSWIWREAIVESVLMYWALKMGKKVYYLNGMLSDDPNSKHNDDTIKYVKNIFNSCQAVCVREYKSVEYAKKYFPNIKLKVFPDALFTWYDLVNDNHVVNNGRYYIPHSAECDENYSILDFSRPYICVSGSSAIIKACNGNIEIAIMRYCNLIQKIKERVDFQVFLVIVDDGDEFLNEVAKMTNTPIIPMDMPLVAAAKILANSRVYISGRYHPAIMASLGGTPCVFMSSNSHKTESIQELLEYDTVEEFNLLPDDNECTKIVEAAIRKMNDPKLRKKIKQRSEYLSIQASGLARVIE</sequence>
<dbReference type="Pfam" id="PF04230">
    <property type="entry name" value="PS_pyruv_trans"/>
    <property type="match status" value="1"/>
</dbReference>
<reference evidence="2" key="1">
    <citation type="submission" date="2021-10" db="EMBL/GenBank/DDBJ databases">
        <title>Collection of gut derived symbiotic bacterial strains cultured from healthy donors.</title>
        <authorList>
            <person name="Lin H."/>
            <person name="Littmann E."/>
            <person name="Kohout C."/>
            <person name="Pamer E.G."/>
        </authorList>
    </citation>
    <scope>NUCLEOTIDE SEQUENCE</scope>
    <source>
        <strain evidence="2">DFI.9.42</strain>
    </source>
</reference>
<dbReference type="EMBL" id="JAJCJK010000002">
    <property type="protein sequence ID" value="MCB6937227.1"/>
    <property type="molecule type" value="Genomic_DNA"/>
</dbReference>
<name>A0AAW4U9H1_9FIRM</name>
<evidence type="ECO:0000313" key="3">
    <source>
        <dbReference type="Proteomes" id="UP001197684"/>
    </source>
</evidence>